<evidence type="ECO:0000313" key="1">
    <source>
        <dbReference type="EMBL" id="GHG05549.1"/>
    </source>
</evidence>
<keyword evidence="2" id="KW-1185">Reference proteome</keyword>
<protein>
    <recommendedName>
        <fullName evidence="3">DNA-binding protein</fullName>
    </recommendedName>
</protein>
<reference evidence="1" key="2">
    <citation type="submission" date="2020-09" db="EMBL/GenBank/DDBJ databases">
        <authorList>
            <person name="Sun Q."/>
            <person name="Ohkuma M."/>
        </authorList>
    </citation>
    <scope>NUCLEOTIDE SEQUENCE</scope>
    <source>
        <strain evidence="1">JCM 4122</strain>
    </source>
</reference>
<reference evidence="1" key="1">
    <citation type="journal article" date="2014" name="Int. J. Syst. Evol. Microbiol.">
        <title>Complete genome sequence of Corynebacterium casei LMG S-19264T (=DSM 44701T), isolated from a smear-ripened cheese.</title>
        <authorList>
            <consortium name="US DOE Joint Genome Institute (JGI-PGF)"/>
            <person name="Walter F."/>
            <person name="Albersmeier A."/>
            <person name="Kalinowski J."/>
            <person name="Ruckert C."/>
        </authorList>
    </citation>
    <scope>NUCLEOTIDE SEQUENCE</scope>
    <source>
        <strain evidence="1">JCM 4122</strain>
    </source>
</reference>
<dbReference type="RefSeq" id="WP_190042473.1">
    <property type="nucleotide sequence ID" value="NZ_BNBE01000002.1"/>
</dbReference>
<dbReference type="EMBL" id="BNBE01000002">
    <property type="protein sequence ID" value="GHG05549.1"/>
    <property type="molecule type" value="Genomic_DNA"/>
</dbReference>
<comment type="caution">
    <text evidence="1">The sequence shown here is derived from an EMBL/GenBank/DDBJ whole genome shotgun (WGS) entry which is preliminary data.</text>
</comment>
<proteinExistence type="predicted"/>
<evidence type="ECO:0000313" key="2">
    <source>
        <dbReference type="Proteomes" id="UP000632849"/>
    </source>
</evidence>
<name>A0A919BQ87_STRFL</name>
<dbReference type="AlphaFoldDB" id="A0A919BQ87"/>
<gene>
    <name evidence="1" type="ORF">GCM10017667_40500</name>
</gene>
<accession>A0A919BQ87</accession>
<organism evidence="1 2">
    <name type="scientific">Streptomyces filamentosus</name>
    <name type="common">Streptomyces roseosporus</name>
    <dbReference type="NCBI Taxonomy" id="67294"/>
    <lineage>
        <taxon>Bacteria</taxon>
        <taxon>Bacillati</taxon>
        <taxon>Actinomycetota</taxon>
        <taxon>Actinomycetes</taxon>
        <taxon>Kitasatosporales</taxon>
        <taxon>Streptomycetaceae</taxon>
        <taxon>Streptomyces</taxon>
    </lineage>
</organism>
<sequence length="246" mass="26643">MAAIDPEAREQLRQHAEGLLRAKYGEGRTLLDPVRVMHAVRTAAEEQVEVPAGDVLAALTLLDEARAALDTLERGLTRAARARSASWQEIADHLGLTSRSSAKSRYVRLQRDAASYRGDRYPELQRADRARDRAADEWARENERRLRGAVADLTAFNDTWPSLTTLASAKTLLSWTARLDGPALAAKLHRLHPALSGDIPAGAAVSPPHTAAQIRNGALALLNELASVRNAVSTKALSPDSQLAAE</sequence>
<evidence type="ECO:0008006" key="3">
    <source>
        <dbReference type="Google" id="ProtNLM"/>
    </source>
</evidence>
<dbReference type="Proteomes" id="UP000632849">
    <property type="component" value="Unassembled WGS sequence"/>
</dbReference>